<organism evidence="2 3">
    <name type="scientific">Candidatus Odoribacter faecigallinarum</name>
    <dbReference type="NCBI Taxonomy" id="2838706"/>
    <lineage>
        <taxon>Bacteria</taxon>
        <taxon>Pseudomonadati</taxon>
        <taxon>Bacteroidota</taxon>
        <taxon>Bacteroidia</taxon>
        <taxon>Bacteroidales</taxon>
        <taxon>Odoribacteraceae</taxon>
        <taxon>Odoribacter</taxon>
    </lineage>
</organism>
<sequence length="228" mass="25343">MDTIIWLLIILITLNFLLKQTFWTWKANLCTAIAAAAFAMLMWRYAIQQSKTQIADWLNNPALMLDTSVILTAEVALQMAFCLLSVHVANMSPIKKRTRWMHRALYWFPGVLILPVLFWGLTQLIFALPGISFKAVAGGFALFVLIILPLGRWLMLKAMPEPDSRLEFLFLANALVAILGIVATVNGQTAVEGVSSVDWGAFIGCVAIFLAGGACGLLIWIVKRKLKY</sequence>
<evidence type="ECO:0000256" key="1">
    <source>
        <dbReference type="SAM" id="Phobius"/>
    </source>
</evidence>
<feature type="transmembrane region" description="Helical" evidence="1">
    <location>
        <begin position="104"/>
        <end position="129"/>
    </location>
</feature>
<feature type="transmembrane region" description="Helical" evidence="1">
    <location>
        <begin position="29"/>
        <end position="47"/>
    </location>
</feature>
<feature type="transmembrane region" description="Helical" evidence="1">
    <location>
        <begin position="6"/>
        <end position="22"/>
    </location>
</feature>
<proteinExistence type="predicted"/>
<evidence type="ECO:0000313" key="3">
    <source>
        <dbReference type="Proteomes" id="UP000824202"/>
    </source>
</evidence>
<dbReference type="Proteomes" id="UP000824202">
    <property type="component" value="Unassembled WGS sequence"/>
</dbReference>
<dbReference type="AlphaFoldDB" id="A0A9D1V0P7"/>
<reference evidence="2" key="2">
    <citation type="submission" date="2021-04" db="EMBL/GenBank/DDBJ databases">
        <authorList>
            <person name="Gilroy R."/>
        </authorList>
    </citation>
    <scope>NUCLEOTIDE SEQUENCE</scope>
    <source>
        <strain evidence="2">23274</strain>
    </source>
</reference>
<evidence type="ECO:0000313" key="2">
    <source>
        <dbReference type="EMBL" id="HIX03931.1"/>
    </source>
</evidence>
<reference evidence="2" key="1">
    <citation type="journal article" date="2021" name="PeerJ">
        <title>Extensive microbial diversity within the chicken gut microbiome revealed by metagenomics and culture.</title>
        <authorList>
            <person name="Gilroy R."/>
            <person name="Ravi A."/>
            <person name="Getino M."/>
            <person name="Pursley I."/>
            <person name="Horton D.L."/>
            <person name="Alikhan N.F."/>
            <person name="Baker D."/>
            <person name="Gharbi K."/>
            <person name="Hall N."/>
            <person name="Watson M."/>
            <person name="Adriaenssens E.M."/>
            <person name="Foster-Nyarko E."/>
            <person name="Jarju S."/>
            <person name="Secka A."/>
            <person name="Antonio M."/>
            <person name="Oren A."/>
            <person name="Chaudhuri R.R."/>
            <person name="La Ragione R."/>
            <person name="Hildebrand F."/>
            <person name="Pallen M.J."/>
        </authorList>
    </citation>
    <scope>NUCLEOTIDE SEQUENCE</scope>
    <source>
        <strain evidence="2">23274</strain>
    </source>
</reference>
<feature type="transmembrane region" description="Helical" evidence="1">
    <location>
        <begin position="199"/>
        <end position="222"/>
    </location>
</feature>
<gene>
    <name evidence="2" type="ORF">H9863_07450</name>
</gene>
<protein>
    <submittedName>
        <fullName evidence="2">Uncharacterized protein</fullName>
    </submittedName>
</protein>
<dbReference type="EMBL" id="DXFT01000144">
    <property type="protein sequence ID" value="HIX03931.1"/>
    <property type="molecule type" value="Genomic_DNA"/>
</dbReference>
<name>A0A9D1V0P7_9BACT</name>
<comment type="caution">
    <text evidence="2">The sequence shown here is derived from an EMBL/GenBank/DDBJ whole genome shotgun (WGS) entry which is preliminary data.</text>
</comment>
<keyword evidence="1" id="KW-0472">Membrane</keyword>
<feature type="transmembrane region" description="Helical" evidence="1">
    <location>
        <begin position="67"/>
        <end position="92"/>
    </location>
</feature>
<accession>A0A9D1V0P7</accession>
<feature type="transmembrane region" description="Helical" evidence="1">
    <location>
        <begin position="135"/>
        <end position="156"/>
    </location>
</feature>
<keyword evidence="1" id="KW-0812">Transmembrane</keyword>
<keyword evidence="1" id="KW-1133">Transmembrane helix</keyword>
<feature type="transmembrane region" description="Helical" evidence="1">
    <location>
        <begin position="168"/>
        <end position="187"/>
    </location>
</feature>